<evidence type="ECO:0000313" key="7">
    <source>
        <dbReference type="Proteomes" id="UP001152599"/>
    </source>
</evidence>
<feature type="compositionally biased region" description="Low complexity" evidence="1">
    <location>
        <begin position="598"/>
        <end position="611"/>
    </location>
</feature>
<dbReference type="Pfam" id="PF09972">
    <property type="entry name" value="DUF2207"/>
    <property type="match status" value="1"/>
</dbReference>
<feature type="transmembrane region" description="Helical" evidence="2">
    <location>
        <begin position="387"/>
        <end position="408"/>
    </location>
</feature>
<feature type="chain" id="PRO_5040978321" evidence="3">
    <location>
        <begin position="19"/>
        <end position="631"/>
    </location>
</feature>
<evidence type="ECO:0000313" key="6">
    <source>
        <dbReference type="EMBL" id="MDG4945002.1"/>
    </source>
</evidence>
<reference evidence="6" key="1">
    <citation type="submission" date="2022-07" db="EMBL/GenBank/DDBJ databases">
        <title>Description and genome-wide analysis of Profundicola chukchiensis gen. nov., sp. nov., marine bacteria isolated from bottom sediments of the Chukchi Sea.</title>
        <authorList>
            <person name="Romanenko L."/>
            <person name="Otstavnykh N."/>
            <person name="Kurilenko V."/>
            <person name="Eremeev V."/>
            <person name="Velansky P."/>
            <person name="Mikhailov V."/>
            <person name="Isaeva M."/>
        </authorList>
    </citation>
    <scope>NUCLEOTIDE SEQUENCE</scope>
    <source>
        <strain evidence="6">KMM 9713</strain>
    </source>
</reference>
<feature type="transmembrane region" description="Helical" evidence="2">
    <location>
        <begin position="476"/>
        <end position="495"/>
    </location>
</feature>
<dbReference type="Pfam" id="PF20990">
    <property type="entry name" value="DUF2207_C"/>
    <property type="match status" value="1"/>
</dbReference>
<dbReference type="InterPro" id="IPR048389">
    <property type="entry name" value="YciQ-like_C"/>
</dbReference>
<feature type="domain" description="Predicted membrane protein YciQ-like C-terminal" evidence="5">
    <location>
        <begin position="267"/>
        <end position="556"/>
    </location>
</feature>
<keyword evidence="7" id="KW-1185">Reference proteome</keyword>
<evidence type="ECO:0000259" key="5">
    <source>
        <dbReference type="Pfam" id="PF20990"/>
    </source>
</evidence>
<dbReference type="AlphaFoldDB" id="A0A9X4MY95"/>
<name>A0A9X4MY95_9FLAO</name>
<keyword evidence="2" id="KW-0472">Membrane</keyword>
<feature type="region of interest" description="Disordered" evidence="1">
    <location>
        <begin position="598"/>
        <end position="631"/>
    </location>
</feature>
<feature type="signal peptide" evidence="3">
    <location>
        <begin position="1"/>
        <end position="18"/>
    </location>
</feature>
<evidence type="ECO:0000256" key="2">
    <source>
        <dbReference type="SAM" id="Phobius"/>
    </source>
</evidence>
<feature type="compositionally biased region" description="Gly residues" evidence="1">
    <location>
        <begin position="612"/>
        <end position="631"/>
    </location>
</feature>
<dbReference type="Proteomes" id="UP001152599">
    <property type="component" value="Unassembled WGS sequence"/>
</dbReference>
<gene>
    <name evidence="6" type="ORF">NMK71_01120</name>
</gene>
<keyword evidence="2" id="KW-0812">Transmembrane</keyword>
<sequence>MKSLILSLFLVFSTLGWSQTEQVTRFHSEIKIDTSALITVSEDIDIISAGNIFKRGIVRYLPMHKTDSLGNKLAMNYEILSVFKDNNIVSYHTEKNNDNLVIYVGDKNSFIPNGEHSYTIVYRAENTLGFFSDFDELYWNVNGFGWDFAINEVSANVYLPNNAEPIQVKCYTGRAGSTASNCTSTQKDDHVHISSTQIGKNQNLTIAVGFEKGIVNEPPPPPPPSFLETYGLFILALLFFLGLGAYYLITWQKHGIDPPKPTVYPLFEAPENLSPASVGILHKENYWSDLITSSIVSLATKGYLKIEENTNKALFGLVTSRTFNLLKLKEPNDSLPLEELEIMNNLFATNSNKTLNGTYDSELKKVVDKYQSSINKKHKKLINEGNNYKFVILPAILIIIFMAIGIFLGFKTNSLDIQQFIYGAISIFPFIFIGFIFTSRLWSLKWIFIIVCVVAVGLFIVYMMKNPLTKDNLNLYSLFGFLTFGAISLGAYIKLIKRPSEEKLRIQSLIEGFKMYLTTAETKQLQHFNPPEVTPEVFEKFLPYAIALEADDVWGYKFQEFLDKSTLDKTAYQAGWYSGSSFNALKFGHSLNSNLSNSLSASSTPPSSSSSGSGGGGFSGGGGGGGGGGGW</sequence>
<feature type="domain" description="DUF2207" evidence="4">
    <location>
        <begin position="23"/>
        <end position="210"/>
    </location>
</feature>
<dbReference type="EMBL" id="JANCMU010000001">
    <property type="protein sequence ID" value="MDG4945002.1"/>
    <property type="molecule type" value="Genomic_DNA"/>
</dbReference>
<feature type="transmembrane region" description="Helical" evidence="2">
    <location>
        <begin position="420"/>
        <end position="439"/>
    </location>
</feature>
<organism evidence="6 7">
    <name type="scientific">Profundicola chukchiensis</name>
    <dbReference type="NCBI Taxonomy" id="2961959"/>
    <lineage>
        <taxon>Bacteria</taxon>
        <taxon>Pseudomonadati</taxon>
        <taxon>Bacteroidota</taxon>
        <taxon>Flavobacteriia</taxon>
        <taxon>Flavobacteriales</taxon>
        <taxon>Weeksellaceae</taxon>
        <taxon>Profundicola</taxon>
    </lineage>
</organism>
<evidence type="ECO:0000256" key="1">
    <source>
        <dbReference type="SAM" id="MobiDB-lite"/>
    </source>
</evidence>
<feature type="transmembrane region" description="Helical" evidence="2">
    <location>
        <begin position="230"/>
        <end position="249"/>
    </location>
</feature>
<proteinExistence type="predicted"/>
<evidence type="ECO:0000256" key="3">
    <source>
        <dbReference type="SAM" id="SignalP"/>
    </source>
</evidence>
<accession>A0A9X4MY95</accession>
<dbReference type="InterPro" id="IPR018702">
    <property type="entry name" value="DUF2207"/>
</dbReference>
<protein>
    <submittedName>
        <fullName evidence="6">DUF2207 domain-containing protein</fullName>
    </submittedName>
</protein>
<comment type="caution">
    <text evidence="6">The sequence shown here is derived from an EMBL/GenBank/DDBJ whole genome shotgun (WGS) entry which is preliminary data.</text>
</comment>
<evidence type="ECO:0000259" key="4">
    <source>
        <dbReference type="Pfam" id="PF09972"/>
    </source>
</evidence>
<dbReference type="RefSeq" id="WP_304419747.1">
    <property type="nucleotide sequence ID" value="NZ_JANCMU010000001.1"/>
</dbReference>
<feature type="transmembrane region" description="Helical" evidence="2">
    <location>
        <begin position="446"/>
        <end position="464"/>
    </location>
</feature>
<keyword evidence="2" id="KW-1133">Transmembrane helix</keyword>
<keyword evidence="3" id="KW-0732">Signal</keyword>